<protein>
    <submittedName>
        <fullName evidence="1">Uncharacterized protein</fullName>
    </submittedName>
</protein>
<dbReference type="OMA" id="MQESALW"/>
<keyword evidence="2" id="KW-1185">Reference proteome</keyword>
<comment type="caution">
    <text evidence="1">The sequence shown here is derived from an EMBL/GenBank/DDBJ whole genome shotgun (WGS) entry which is preliminary data.</text>
</comment>
<dbReference type="OrthoDB" id="10527470at2759"/>
<reference evidence="1" key="1">
    <citation type="submission" date="2021-02" db="EMBL/GenBank/DDBJ databases">
        <authorList>
            <person name="Dougan E. K."/>
            <person name="Rhodes N."/>
            <person name="Thang M."/>
            <person name="Chan C."/>
        </authorList>
    </citation>
    <scope>NUCLEOTIDE SEQUENCE</scope>
</reference>
<dbReference type="AlphaFoldDB" id="A0A813DVQ9"/>
<sequence>MELDTSGRGSLPFATLRRGLELHGFPCLELAEIQTSGAVAYEDFLEEVGNFQNNMQDSALWAVFCSFDTEGRSKPAAGAIVTELSQPGKSRELLMASFPQLPLDSVLFDFKKDPKAGVDYESLYATLQKASADKAAADFCSSRRKLS</sequence>
<dbReference type="Proteomes" id="UP000654075">
    <property type="component" value="Unassembled WGS sequence"/>
</dbReference>
<proteinExistence type="predicted"/>
<accession>A0A813DVQ9</accession>
<dbReference type="EMBL" id="CAJNNV010004260">
    <property type="protein sequence ID" value="CAE8590435.1"/>
    <property type="molecule type" value="Genomic_DNA"/>
</dbReference>
<name>A0A813DVQ9_POLGL</name>
<organism evidence="1 2">
    <name type="scientific">Polarella glacialis</name>
    <name type="common">Dinoflagellate</name>
    <dbReference type="NCBI Taxonomy" id="89957"/>
    <lineage>
        <taxon>Eukaryota</taxon>
        <taxon>Sar</taxon>
        <taxon>Alveolata</taxon>
        <taxon>Dinophyceae</taxon>
        <taxon>Suessiales</taxon>
        <taxon>Suessiaceae</taxon>
        <taxon>Polarella</taxon>
    </lineage>
</organism>
<gene>
    <name evidence="1" type="ORF">PGLA1383_LOCUS9157</name>
</gene>
<evidence type="ECO:0000313" key="1">
    <source>
        <dbReference type="EMBL" id="CAE8590435.1"/>
    </source>
</evidence>
<evidence type="ECO:0000313" key="2">
    <source>
        <dbReference type="Proteomes" id="UP000654075"/>
    </source>
</evidence>